<evidence type="ECO:0000256" key="1">
    <source>
        <dbReference type="SAM" id="Phobius"/>
    </source>
</evidence>
<gene>
    <name evidence="2" type="ORF">MAR_031456</name>
</gene>
<dbReference type="Proteomes" id="UP001164746">
    <property type="component" value="Chromosome 10"/>
</dbReference>
<feature type="transmembrane region" description="Helical" evidence="1">
    <location>
        <begin position="147"/>
        <end position="174"/>
    </location>
</feature>
<reference evidence="2" key="1">
    <citation type="submission" date="2022-11" db="EMBL/GenBank/DDBJ databases">
        <title>Centuries of genome instability and evolution in soft-shell clam transmissible cancer (bioRxiv).</title>
        <authorList>
            <person name="Hart S.F.M."/>
            <person name="Yonemitsu M.A."/>
            <person name="Giersch R.M."/>
            <person name="Beal B.F."/>
            <person name="Arriagada G."/>
            <person name="Davis B.W."/>
            <person name="Ostrander E.A."/>
            <person name="Goff S.P."/>
            <person name="Metzger M.J."/>
        </authorList>
    </citation>
    <scope>NUCLEOTIDE SEQUENCE</scope>
    <source>
        <strain evidence="2">MELC-2E11</strain>
        <tissue evidence="2">Siphon/mantle</tissue>
    </source>
</reference>
<proteinExistence type="predicted"/>
<evidence type="ECO:0000313" key="2">
    <source>
        <dbReference type="EMBL" id="WAR16862.1"/>
    </source>
</evidence>
<keyword evidence="1" id="KW-1133">Transmembrane helix</keyword>
<dbReference type="EMBL" id="CP111021">
    <property type="protein sequence ID" value="WAR16862.1"/>
    <property type="molecule type" value="Genomic_DNA"/>
</dbReference>
<protein>
    <submittedName>
        <fullName evidence="2">Uncharacterized protein</fullName>
    </submittedName>
</protein>
<sequence length="194" mass="21684">MDLYDDTPEVVGAGENDDKVKKRVTIDDKNDIKFINVENEKEEPKQKSEFIRNLELIGWPWKISGTVFLIGLLFHVIAFGTPDWLNTFDASGNDVMHVGIWSACVLISNCTFRSETSTLAIQIESSLFWRSGACAYSDVTGTTTKQWAWSIALSFVSVVLILAAGLSFLAIELISISRENNKTRPWKGKGFNIT</sequence>
<keyword evidence="3" id="KW-1185">Reference proteome</keyword>
<dbReference type="Gene3D" id="1.20.140.150">
    <property type="match status" value="1"/>
</dbReference>
<keyword evidence="1" id="KW-0472">Membrane</keyword>
<organism evidence="2 3">
    <name type="scientific">Mya arenaria</name>
    <name type="common">Soft-shell clam</name>
    <dbReference type="NCBI Taxonomy" id="6604"/>
    <lineage>
        <taxon>Eukaryota</taxon>
        <taxon>Metazoa</taxon>
        <taxon>Spiralia</taxon>
        <taxon>Lophotrochozoa</taxon>
        <taxon>Mollusca</taxon>
        <taxon>Bivalvia</taxon>
        <taxon>Autobranchia</taxon>
        <taxon>Heteroconchia</taxon>
        <taxon>Euheterodonta</taxon>
        <taxon>Imparidentia</taxon>
        <taxon>Neoheterodontei</taxon>
        <taxon>Myida</taxon>
        <taxon>Myoidea</taxon>
        <taxon>Myidae</taxon>
        <taxon>Mya</taxon>
    </lineage>
</organism>
<feature type="transmembrane region" description="Helical" evidence="1">
    <location>
        <begin position="56"/>
        <end position="78"/>
    </location>
</feature>
<evidence type="ECO:0000313" key="3">
    <source>
        <dbReference type="Proteomes" id="UP001164746"/>
    </source>
</evidence>
<accession>A0ABY7F5I9</accession>
<keyword evidence="1" id="KW-0812">Transmembrane</keyword>
<name>A0ABY7F5I9_MYAAR</name>